<dbReference type="PROSITE" id="PS00519">
    <property type="entry name" value="HTH_ASNC_1"/>
    <property type="match status" value="1"/>
</dbReference>
<dbReference type="AlphaFoldDB" id="A0A7W4IZD2"/>
<dbReference type="SUPFAM" id="SSF54909">
    <property type="entry name" value="Dimeric alpha+beta barrel"/>
    <property type="match status" value="1"/>
</dbReference>
<dbReference type="InterPro" id="IPR011008">
    <property type="entry name" value="Dimeric_a/b-barrel"/>
</dbReference>
<dbReference type="SUPFAM" id="SSF46785">
    <property type="entry name" value="Winged helix' DNA-binding domain"/>
    <property type="match status" value="1"/>
</dbReference>
<dbReference type="InterPro" id="IPR019888">
    <property type="entry name" value="Tscrpt_reg_AsnC-like"/>
</dbReference>
<evidence type="ECO:0000259" key="4">
    <source>
        <dbReference type="PROSITE" id="PS50956"/>
    </source>
</evidence>
<dbReference type="SMART" id="SM00344">
    <property type="entry name" value="HTH_ASNC"/>
    <property type="match status" value="1"/>
</dbReference>
<dbReference type="InterPro" id="IPR000485">
    <property type="entry name" value="AsnC-type_HTH_dom"/>
</dbReference>
<keyword evidence="3" id="KW-0804">Transcription</keyword>
<dbReference type="InterPro" id="IPR019887">
    <property type="entry name" value="Tscrpt_reg_AsnC/Lrp_C"/>
</dbReference>
<dbReference type="PANTHER" id="PTHR30154:SF17">
    <property type="entry name" value="DNA-BINDING TRANSCRIPTIONAL ACTIVATOR DECR"/>
    <property type="match status" value="1"/>
</dbReference>
<dbReference type="Gene3D" id="1.10.10.10">
    <property type="entry name" value="Winged helix-like DNA-binding domain superfamily/Winged helix DNA-binding domain"/>
    <property type="match status" value="1"/>
</dbReference>
<comment type="caution">
    <text evidence="5">The sequence shown here is derived from an EMBL/GenBank/DDBJ whole genome shotgun (WGS) entry which is preliminary data.</text>
</comment>
<dbReference type="InterPro" id="IPR036390">
    <property type="entry name" value="WH_DNA-bd_sf"/>
</dbReference>
<sequence>MSLTLDNVDRRILRALQKDSSVSQRELADIVGMSQNACWRRLTVLRESGLILNETVRLDPVKLGLKLSVFMMVRTRHHSHEWLELFCKIVTAIPNVIDFYRIAGNYDYMIKVVAADMADFDTIYQRLVSQVDLDSVTSYITMETITDRRDLPV</sequence>
<evidence type="ECO:0000256" key="3">
    <source>
        <dbReference type="ARBA" id="ARBA00023163"/>
    </source>
</evidence>
<keyword evidence="6" id="KW-1185">Reference proteome</keyword>
<dbReference type="GO" id="GO:0005829">
    <property type="term" value="C:cytosol"/>
    <property type="evidence" value="ECO:0007669"/>
    <property type="project" value="TreeGrafter"/>
</dbReference>
<dbReference type="GO" id="GO:0043565">
    <property type="term" value="F:sequence-specific DNA binding"/>
    <property type="evidence" value="ECO:0007669"/>
    <property type="project" value="InterPro"/>
</dbReference>
<reference evidence="5 6" key="1">
    <citation type="submission" date="2020-04" db="EMBL/GenBank/DDBJ databases">
        <title>Description of novel Gluconacetobacter.</title>
        <authorList>
            <person name="Sombolestani A."/>
        </authorList>
    </citation>
    <scope>NUCLEOTIDE SEQUENCE [LARGE SCALE GENOMIC DNA]</scope>
    <source>
        <strain evidence="5 6">LMG 27724</strain>
    </source>
</reference>
<dbReference type="Pfam" id="PF13412">
    <property type="entry name" value="HTH_24"/>
    <property type="match status" value="1"/>
</dbReference>
<dbReference type="GO" id="GO:0043200">
    <property type="term" value="P:response to amino acid"/>
    <property type="evidence" value="ECO:0007669"/>
    <property type="project" value="TreeGrafter"/>
</dbReference>
<dbReference type="PRINTS" id="PR00033">
    <property type="entry name" value="HTHASNC"/>
</dbReference>
<gene>
    <name evidence="5" type="ORF">HLH35_06645</name>
</gene>
<dbReference type="PANTHER" id="PTHR30154">
    <property type="entry name" value="LEUCINE-RESPONSIVE REGULATORY PROTEIN"/>
    <property type="match status" value="1"/>
</dbReference>
<dbReference type="EMBL" id="JABEQE010000004">
    <property type="protein sequence ID" value="MBB2171801.1"/>
    <property type="molecule type" value="Genomic_DNA"/>
</dbReference>
<evidence type="ECO:0000313" key="5">
    <source>
        <dbReference type="EMBL" id="MBB2171801.1"/>
    </source>
</evidence>
<dbReference type="RefSeq" id="WP_182978392.1">
    <property type="nucleotide sequence ID" value="NZ_BAABGB010000013.1"/>
</dbReference>
<dbReference type="PROSITE" id="PS50956">
    <property type="entry name" value="HTH_ASNC_2"/>
    <property type="match status" value="1"/>
</dbReference>
<feature type="domain" description="HTH asnC-type" evidence="4">
    <location>
        <begin position="5"/>
        <end position="66"/>
    </location>
</feature>
<dbReference type="Gene3D" id="3.30.70.920">
    <property type="match status" value="1"/>
</dbReference>
<name>A0A7W4IZD2_9PROT</name>
<dbReference type="Proteomes" id="UP000577891">
    <property type="component" value="Unassembled WGS sequence"/>
</dbReference>
<protein>
    <submittedName>
        <fullName evidence="5">Lrp/AsnC family transcriptional regulator</fullName>
    </submittedName>
</protein>
<dbReference type="InterPro" id="IPR011991">
    <property type="entry name" value="ArsR-like_HTH"/>
</dbReference>
<evidence type="ECO:0000313" key="6">
    <source>
        <dbReference type="Proteomes" id="UP000577891"/>
    </source>
</evidence>
<dbReference type="CDD" id="cd00090">
    <property type="entry name" value="HTH_ARSR"/>
    <property type="match status" value="1"/>
</dbReference>
<evidence type="ECO:0000256" key="1">
    <source>
        <dbReference type="ARBA" id="ARBA00023015"/>
    </source>
</evidence>
<dbReference type="Pfam" id="PF01037">
    <property type="entry name" value="AsnC_trans_reg"/>
    <property type="match status" value="1"/>
</dbReference>
<keyword evidence="1" id="KW-0805">Transcription regulation</keyword>
<proteinExistence type="predicted"/>
<dbReference type="InterPro" id="IPR036388">
    <property type="entry name" value="WH-like_DNA-bd_sf"/>
</dbReference>
<accession>A0A7W4IZD2</accession>
<dbReference type="InterPro" id="IPR019885">
    <property type="entry name" value="Tscrpt_reg_HTH_AsnC-type_CS"/>
</dbReference>
<keyword evidence="2" id="KW-0238">DNA-binding</keyword>
<organism evidence="5 6">
    <name type="scientific">Gluconacetobacter asukensis</name>
    <dbReference type="NCBI Taxonomy" id="1017181"/>
    <lineage>
        <taxon>Bacteria</taxon>
        <taxon>Pseudomonadati</taxon>
        <taxon>Pseudomonadota</taxon>
        <taxon>Alphaproteobacteria</taxon>
        <taxon>Acetobacterales</taxon>
        <taxon>Acetobacteraceae</taxon>
        <taxon>Gluconacetobacter</taxon>
    </lineage>
</organism>
<evidence type="ECO:0000256" key="2">
    <source>
        <dbReference type="ARBA" id="ARBA00023125"/>
    </source>
</evidence>
<dbReference type="GO" id="GO:0006355">
    <property type="term" value="P:regulation of DNA-templated transcription"/>
    <property type="evidence" value="ECO:0007669"/>
    <property type="project" value="UniProtKB-ARBA"/>
</dbReference>